<accession>A0ABN8FY85</accession>
<dbReference type="Proteomes" id="UP000838686">
    <property type="component" value="Unassembled WGS sequence"/>
</dbReference>
<protein>
    <recommendedName>
        <fullName evidence="3">Flagellar protein FliT</fullName>
    </recommendedName>
</protein>
<sequence>MGKDDLTKFRAVVDEMKSIMERQNTLIADDMDEEALQKFAVLSEEWDHLARVIDRIRDAAELDIATLMSDSEILLLIKDMNDKVIIMNEKLHRISLQTSIGMESARKQQTAVRSYGGMNSMDYVSLYFDKKQ</sequence>
<reference evidence="1" key="1">
    <citation type="submission" date="2022-01" db="EMBL/GenBank/DDBJ databases">
        <authorList>
            <person name="Criscuolo A."/>
        </authorList>
    </citation>
    <scope>NUCLEOTIDE SEQUENCE</scope>
    <source>
        <strain evidence="1">CIP111893</strain>
    </source>
</reference>
<evidence type="ECO:0000313" key="2">
    <source>
        <dbReference type="Proteomes" id="UP000838686"/>
    </source>
</evidence>
<organism evidence="1 2">
    <name type="scientific">Paenibacillus plantiphilus</name>
    <dbReference type="NCBI Taxonomy" id="2905650"/>
    <lineage>
        <taxon>Bacteria</taxon>
        <taxon>Bacillati</taxon>
        <taxon>Bacillota</taxon>
        <taxon>Bacilli</taxon>
        <taxon>Bacillales</taxon>
        <taxon>Paenibacillaceae</taxon>
        <taxon>Paenibacillus</taxon>
    </lineage>
</organism>
<evidence type="ECO:0000313" key="1">
    <source>
        <dbReference type="EMBL" id="CAH1192955.1"/>
    </source>
</evidence>
<dbReference type="RefSeq" id="WP_236338592.1">
    <property type="nucleotide sequence ID" value="NZ_CAKMMF010000002.1"/>
</dbReference>
<dbReference type="EMBL" id="CAKMMF010000002">
    <property type="protein sequence ID" value="CAH1192955.1"/>
    <property type="molecule type" value="Genomic_DNA"/>
</dbReference>
<evidence type="ECO:0008006" key="3">
    <source>
        <dbReference type="Google" id="ProtNLM"/>
    </source>
</evidence>
<gene>
    <name evidence="1" type="ORF">PAECIP111893_00360</name>
</gene>
<comment type="caution">
    <text evidence="1">The sequence shown here is derived from an EMBL/GenBank/DDBJ whole genome shotgun (WGS) entry which is preliminary data.</text>
</comment>
<keyword evidence="2" id="KW-1185">Reference proteome</keyword>
<proteinExistence type="predicted"/>
<name>A0ABN8FY85_9BACL</name>